<feature type="compositionally biased region" description="Basic and acidic residues" evidence="1">
    <location>
        <begin position="405"/>
        <end position="415"/>
    </location>
</feature>
<feature type="region of interest" description="Disordered" evidence="1">
    <location>
        <begin position="491"/>
        <end position="634"/>
    </location>
</feature>
<reference evidence="3" key="1">
    <citation type="submission" date="2017-02" db="UniProtKB">
        <authorList>
            <consortium name="WormBaseParasite"/>
        </authorList>
    </citation>
    <scope>IDENTIFICATION</scope>
</reference>
<feature type="region of interest" description="Disordered" evidence="1">
    <location>
        <begin position="663"/>
        <end position="705"/>
    </location>
</feature>
<dbReference type="STRING" id="451379.A0A0N5AYN2"/>
<feature type="compositionally biased region" description="Polar residues" evidence="1">
    <location>
        <begin position="281"/>
        <end position="295"/>
    </location>
</feature>
<feature type="compositionally biased region" description="Basic and acidic residues" evidence="1">
    <location>
        <begin position="558"/>
        <end position="568"/>
    </location>
</feature>
<protein>
    <submittedName>
        <fullName evidence="3">FH2 domain-containing protein</fullName>
    </submittedName>
</protein>
<feature type="compositionally biased region" description="Low complexity" evidence="1">
    <location>
        <begin position="692"/>
        <end position="703"/>
    </location>
</feature>
<feature type="compositionally biased region" description="Polar residues" evidence="1">
    <location>
        <begin position="678"/>
        <end position="691"/>
    </location>
</feature>
<dbReference type="AlphaFoldDB" id="A0A0N5AYN2"/>
<feature type="compositionally biased region" description="Acidic residues" evidence="1">
    <location>
        <begin position="588"/>
        <end position="604"/>
    </location>
</feature>
<name>A0A0N5AYN2_9BILA</name>
<evidence type="ECO:0000313" key="3">
    <source>
        <dbReference type="WBParaSite" id="SMUV_0001007801-mRNA-1"/>
    </source>
</evidence>
<accession>A0A0N5AYN2</accession>
<evidence type="ECO:0000313" key="2">
    <source>
        <dbReference type="Proteomes" id="UP000046393"/>
    </source>
</evidence>
<dbReference type="Proteomes" id="UP000046393">
    <property type="component" value="Unplaced"/>
</dbReference>
<proteinExistence type="predicted"/>
<feature type="compositionally biased region" description="Basic and acidic residues" evidence="1">
    <location>
        <begin position="298"/>
        <end position="307"/>
    </location>
</feature>
<dbReference type="WBParaSite" id="SMUV_0001007801-mRNA-1">
    <property type="protein sequence ID" value="SMUV_0001007801-mRNA-1"/>
    <property type="gene ID" value="SMUV_0001007801"/>
</dbReference>
<feature type="compositionally biased region" description="Polar residues" evidence="1">
    <location>
        <begin position="429"/>
        <end position="441"/>
    </location>
</feature>
<feature type="compositionally biased region" description="Basic and acidic residues" evidence="1">
    <location>
        <begin position="624"/>
        <end position="634"/>
    </location>
</feature>
<feature type="region of interest" description="Disordered" evidence="1">
    <location>
        <begin position="281"/>
        <end position="455"/>
    </location>
</feature>
<feature type="compositionally biased region" description="Polar residues" evidence="1">
    <location>
        <begin position="512"/>
        <end position="527"/>
    </location>
</feature>
<keyword evidence="2" id="KW-1185">Reference proteome</keyword>
<feature type="compositionally biased region" description="Low complexity" evidence="1">
    <location>
        <begin position="569"/>
        <end position="578"/>
    </location>
</feature>
<sequence>MIAEKFLHNKYQQFFEQIFGITPYEFHFLLQCLNSVVYDTAATWENPFQMRKPLKQVNDSLPIGLDELSEEERDQIMAKLACARIDAEQGLNTAVAPPTTHPTISTSRTANSLTTAIEFNKSKSLSTIADRKPLTTDDEIKQKKVSPEVSTPAEIMKPVNTEVSTRREKVPEDKVISQQAMPVSDKSIDGTFFRISGRDELAKSLADLLPEEREKILAVMRNAEQEQLGTVGTTTPTAASADKTNKTYSVTSSLAAVEDSKSIPKLEKQIEEFVEEKIDVQQPTTEVMSEDTASNVEKPVEVRKEDSGFASDVFESQFSTSPVSTDDVSVNRRDSGYAVSGGSNNDFEYDTGENVQDVKLHSAEDEISEDSDIAKDSSADSNDVFYLKKSPNYTPEQPDDNDFDYTYRDDRRFIDASEEEKDYVDKNPDQSNHVYDTNSATKWEESESPKWSGQKPMWTTVFAEEEEKSEPQDNLEYKGDEEIMDYTTGSNMLVHPDLDSSGNETVPAFPFNDTTATTYQKPTNVNLDNEDDDKDYPLTNSSQPMALLKQAPATLQLDRTEVKDEDSIKSPPSITITSYDDKKRLSDEESDGETSPSTDEDDYPDQIIEAPTAPATSFDEVEREQEKQEEMEKSVLKQIQAFGESANDEFDVRWAQDSLNKTAAAKSDEEEDQGAVVLSNNSKNGSLESVRSSSTDNTLNTSSRINPFLTDGNTVDGDSWKNPDDIVTVSNTLMKFILYAMPISVFCLSVEIDEIDYNAAVNYFANKPYRPGPVYTIIEDEERSDGYVDTEAKYHGN</sequence>
<evidence type="ECO:0000256" key="1">
    <source>
        <dbReference type="SAM" id="MobiDB-lite"/>
    </source>
</evidence>
<organism evidence="2 3">
    <name type="scientific">Syphacia muris</name>
    <dbReference type="NCBI Taxonomy" id="451379"/>
    <lineage>
        <taxon>Eukaryota</taxon>
        <taxon>Metazoa</taxon>
        <taxon>Ecdysozoa</taxon>
        <taxon>Nematoda</taxon>
        <taxon>Chromadorea</taxon>
        <taxon>Rhabditida</taxon>
        <taxon>Spirurina</taxon>
        <taxon>Oxyuridomorpha</taxon>
        <taxon>Oxyuroidea</taxon>
        <taxon>Oxyuridae</taxon>
        <taxon>Syphacia</taxon>
    </lineage>
</organism>
<feature type="compositionally biased region" description="Low complexity" evidence="1">
    <location>
        <begin position="319"/>
        <end position="328"/>
    </location>
</feature>